<dbReference type="InterPro" id="IPR058742">
    <property type="entry name" value="DUF7989"/>
</dbReference>
<keyword evidence="3" id="KW-1185">Reference proteome</keyword>
<name>A0A1I6SCE7_9EURY</name>
<organism evidence="2 3">
    <name type="scientific">Halostagnicola kamekurae</name>
    <dbReference type="NCBI Taxonomy" id="619731"/>
    <lineage>
        <taxon>Archaea</taxon>
        <taxon>Methanobacteriati</taxon>
        <taxon>Methanobacteriota</taxon>
        <taxon>Stenosarchaea group</taxon>
        <taxon>Halobacteria</taxon>
        <taxon>Halobacteriales</taxon>
        <taxon>Natrialbaceae</taxon>
        <taxon>Halostagnicola</taxon>
    </lineage>
</organism>
<dbReference type="Pfam" id="PF25951">
    <property type="entry name" value="DUF7989"/>
    <property type="match status" value="1"/>
</dbReference>
<evidence type="ECO:0000256" key="1">
    <source>
        <dbReference type="SAM" id="MobiDB-lite"/>
    </source>
</evidence>
<dbReference type="EMBL" id="FOZS01000002">
    <property type="protein sequence ID" value="SFS74631.1"/>
    <property type="molecule type" value="Genomic_DNA"/>
</dbReference>
<evidence type="ECO:0000313" key="3">
    <source>
        <dbReference type="Proteomes" id="UP000199199"/>
    </source>
</evidence>
<evidence type="ECO:0000313" key="2">
    <source>
        <dbReference type="EMBL" id="SFS74631.1"/>
    </source>
</evidence>
<feature type="compositionally biased region" description="Basic and acidic residues" evidence="1">
    <location>
        <begin position="63"/>
        <end position="77"/>
    </location>
</feature>
<accession>A0A1I6SCE7</accession>
<dbReference type="RefSeq" id="WP_092905008.1">
    <property type="nucleotide sequence ID" value="NZ_FOZS01000002.1"/>
</dbReference>
<feature type="compositionally biased region" description="Polar residues" evidence="1">
    <location>
        <begin position="31"/>
        <end position="43"/>
    </location>
</feature>
<feature type="compositionally biased region" description="Low complexity" evidence="1">
    <location>
        <begin position="13"/>
        <end position="30"/>
    </location>
</feature>
<proteinExistence type="predicted"/>
<feature type="compositionally biased region" description="Polar residues" evidence="1">
    <location>
        <begin position="78"/>
        <end position="95"/>
    </location>
</feature>
<gene>
    <name evidence="2" type="ORF">SAMN04488556_2565</name>
</gene>
<dbReference type="Proteomes" id="UP000199199">
    <property type="component" value="Unassembled WGS sequence"/>
</dbReference>
<feature type="compositionally biased region" description="Basic and acidic residues" evidence="1">
    <location>
        <begin position="96"/>
        <end position="112"/>
    </location>
</feature>
<dbReference type="AlphaFoldDB" id="A0A1I6SCE7"/>
<reference evidence="3" key="1">
    <citation type="submission" date="2016-10" db="EMBL/GenBank/DDBJ databases">
        <authorList>
            <person name="Varghese N."/>
            <person name="Submissions S."/>
        </authorList>
    </citation>
    <scope>NUCLEOTIDE SEQUENCE [LARGE SCALE GENOMIC DNA]</scope>
    <source>
        <strain evidence="3">DSM 22427</strain>
    </source>
</reference>
<sequence>MTRETEPTAPDTGTSAESASGSGESMAEISHTNPYTDESTGQLFSRGPVVAADGGEADAVESTDDRPERAATDERTMRTVSHTPPTEATETNRTNRVFERGRVRTDGIEDDR</sequence>
<protein>
    <submittedName>
        <fullName evidence="2">Uncharacterized protein</fullName>
    </submittedName>
</protein>
<feature type="region of interest" description="Disordered" evidence="1">
    <location>
        <begin position="1"/>
        <end position="112"/>
    </location>
</feature>